<evidence type="ECO:0000313" key="5">
    <source>
        <dbReference type="EMBL" id="MDC3424463.1"/>
    </source>
</evidence>
<dbReference type="Pfam" id="PF05651">
    <property type="entry name" value="Diacid_rec"/>
    <property type="match status" value="1"/>
</dbReference>
<dbReference type="InterPro" id="IPR042070">
    <property type="entry name" value="PucR_C-HTH_sf"/>
</dbReference>
<protein>
    <submittedName>
        <fullName evidence="5">Helix-turn-helix domain-containing protein</fullName>
    </submittedName>
</protein>
<sequence length="362" mass="41579">MKITKKLGQEIIQQLGQYAEVPINIMDLNGKIVASTDLLRINEIHGGAIRVIEQNEAVILSKQDVAQYPGTRPGVNLPIVHGSSMTGVVGVTGDPEDVMQVAQMTRASVEIAMKHIHIERQTFYKERQWGNWLQQLLHPLGIHEQELREEAVYTLGINVMDDWRLIVLHSEFVHDFLEEIRIELQQMHVKALFCQSFGEDEIIIALPAKFNRYWSVAETLVKRFNNKLRAGIGSVNHGVIGLRESYMHAKQAIEFADEQIRVTSIEEWELERILSSIPKEEYEAVCNNYQSILASLGNDYLKTIDAYFENSFKVKDTANQLHIHRNTLFYRLDQVKMKVGLDPRHFRDACLLKIIIEVLNTH</sequence>
<comment type="similarity">
    <text evidence="1">Belongs to the CdaR family.</text>
</comment>
<feature type="domain" description="CdaR GGDEF-like" evidence="4">
    <location>
        <begin position="146"/>
        <end position="254"/>
    </location>
</feature>
<dbReference type="PANTHER" id="PTHR33744">
    <property type="entry name" value="CARBOHYDRATE DIACID REGULATOR"/>
    <property type="match status" value="1"/>
</dbReference>
<dbReference type="InterPro" id="IPR051448">
    <property type="entry name" value="CdaR-like_regulators"/>
</dbReference>
<dbReference type="Proteomes" id="UP001145050">
    <property type="component" value="Unassembled WGS sequence"/>
</dbReference>
<dbReference type="Gene3D" id="1.10.10.2840">
    <property type="entry name" value="PucR C-terminal helix-turn-helix domain"/>
    <property type="match status" value="1"/>
</dbReference>
<comment type="caution">
    <text evidence="5">The sequence shown here is derived from an EMBL/GenBank/DDBJ whole genome shotgun (WGS) entry which is preliminary data.</text>
</comment>
<keyword evidence="6" id="KW-1185">Reference proteome</keyword>
<dbReference type="RefSeq" id="WP_272436268.1">
    <property type="nucleotide sequence ID" value="NZ_JAMQKB010000006.1"/>
</dbReference>
<accession>A0A9X4ANF2</accession>
<feature type="domain" description="Putative sugar diacid recognition" evidence="2">
    <location>
        <begin position="3"/>
        <end position="135"/>
    </location>
</feature>
<dbReference type="InterPro" id="IPR008599">
    <property type="entry name" value="Diacid_rec"/>
</dbReference>
<dbReference type="Pfam" id="PF13556">
    <property type="entry name" value="HTH_30"/>
    <property type="match status" value="1"/>
</dbReference>
<evidence type="ECO:0000259" key="2">
    <source>
        <dbReference type="Pfam" id="PF05651"/>
    </source>
</evidence>
<feature type="domain" description="PucR C-terminal helix-turn-helix" evidence="3">
    <location>
        <begin position="300"/>
        <end position="354"/>
    </location>
</feature>
<dbReference type="PANTHER" id="PTHR33744:SF15">
    <property type="entry name" value="CARBOHYDRATE DIACID REGULATOR"/>
    <property type="match status" value="1"/>
</dbReference>
<gene>
    <name evidence="5" type="ORF">NC797_08065</name>
</gene>
<name>A0A9X4ANF2_9BACI</name>
<dbReference type="Pfam" id="PF17853">
    <property type="entry name" value="GGDEF_2"/>
    <property type="match status" value="1"/>
</dbReference>
<evidence type="ECO:0000256" key="1">
    <source>
        <dbReference type="ARBA" id="ARBA00006754"/>
    </source>
</evidence>
<proteinExistence type="inferred from homology"/>
<organism evidence="5 6">
    <name type="scientific">Terrihalobacillus insolitus</name>
    <dbReference type="NCBI Taxonomy" id="2950438"/>
    <lineage>
        <taxon>Bacteria</taxon>
        <taxon>Bacillati</taxon>
        <taxon>Bacillota</taxon>
        <taxon>Bacilli</taxon>
        <taxon>Bacillales</taxon>
        <taxon>Bacillaceae</taxon>
        <taxon>Terrihalobacillus</taxon>
    </lineage>
</organism>
<dbReference type="AlphaFoldDB" id="A0A9X4ANF2"/>
<evidence type="ECO:0000259" key="4">
    <source>
        <dbReference type="Pfam" id="PF17853"/>
    </source>
</evidence>
<reference evidence="5" key="1">
    <citation type="submission" date="2022-06" db="EMBL/GenBank/DDBJ databases">
        <title>Aquibacillus sp. a new bacterium isolated from soil saline samples.</title>
        <authorList>
            <person name="Galisteo C."/>
            <person name="De La Haba R."/>
            <person name="Sanchez-Porro C."/>
            <person name="Ventosa A."/>
        </authorList>
    </citation>
    <scope>NUCLEOTIDE SEQUENCE</scope>
    <source>
        <strain evidence="5">3ASR75-11</strain>
    </source>
</reference>
<evidence type="ECO:0000313" key="6">
    <source>
        <dbReference type="Proteomes" id="UP001145050"/>
    </source>
</evidence>
<evidence type="ECO:0000259" key="3">
    <source>
        <dbReference type="Pfam" id="PF13556"/>
    </source>
</evidence>
<dbReference type="InterPro" id="IPR025736">
    <property type="entry name" value="PucR_C-HTH_dom"/>
</dbReference>
<dbReference type="InterPro" id="IPR041522">
    <property type="entry name" value="CdaR_GGDEF"/>
</dbReference>
<dbReference type="EMBL" id="JAMQKB010000006">
    <property type="protein sequence ID" value="MDC3424463.1"/>
    <property type="molecule type" value="Genomic_DNA"/>
</dbReference>